<dbReference type="InterPro" id="IPR036661">
    <property type="entry name" value="Luciferase-like_sf"/>
</dbReference>
<reference evidence="6 7" key="1">
    <citation type="journal article" date="2013" name="Int. J. Syst. Evol. Microbiol.">
        <title>Ilumatobacter nonamiense sp. nov. and Ilumatobacter coccineum sp. nov., isolated from seashore sand.</title>
        <authorList>
            <person name="Matsumoto A."/>
            <person name="Kasai H."/>
            <person name="Matsuo Y."/>
            <person name="Shizuri Y."/>
            <person name="Ichikawa N."/>
            <person name="Fujita N."/>
            <person name="Omura S."/>
            <person name="Takahashi Y."/>
        </authorList>
    </citation>
    <scope>NUCLEOTIDE SEQUENCE [LARGE SCALE GENOMIC DNA]</scope>
    <source>
        <strain evidence="7">NBRC 103263 / KCTC 29153 / YM16-304</strain>
    </source>
</reference>
<evidence type="ECO:0000256" key="4">
    <source>
        <dbReference type="ARBA" id="ARBA00023033"/>
    </source>
</evidence>
<dbReference type="Gene3D" id="3.20.20.30">
    <property type="entry name" value="Luciferase-like domain"/>
    <property type="match status" value="1"/>
</dbReference>
<evidence type="ECO:0000256" key="3">
    <source>
        <dbReference type="ARBA" id="ARBA00023002"/>
    </source>
</evidence>
<dbReference type="InterPro" id="IPR050172">
    <property type="entry name" value="SsuD_RutA_monooxygenase"/>
</dbReference>
<dbReference type="SUPFAM" id="SSF51679">
    <property type="entry name" value="Bacterial luciferase-like"/>
    <property type="match status" value="1"/>
</dbReference>
<gene>
    <name evidence="6" type="ORF">YM304_41020</name>
</gene>
<dbReference type="Proteomes" id="UP000011863">
    <property type="component" value="Chromosome"/>
</dbReference>
<accession>A0A6C7EKE0</accession>
<evidence type="ECO:0000256" key="2">
    <source>
        <dbReference type="ARBA" id="ARBA00022643"/>
    </source>
</evidence>
<evidence type="ECO:0000313" key="6">
    <source>
        <dbReference type="EMBL" id="BAN04416.1"/>
    </source>
</evidence>
<dbReference type="KEGG" id="aym:YM304_41020"/>
<keyword evidence="4" id="KW-0503">Monooxygenase</keyword>
<dbReference type="NCBIfam" id="TIGR03621">
    <property type="entry name" value="F420_MSMEG_2516"/>
    <property type="match status" value="1"/>
</dbReference>
<keyword evidence="1" id="KW-0285">Flavoprotein</keyword>
<keyword evidence="2" id="KW-0288">FMN</keyword>
<keyword evidence="7" id="KW-1185">Reference proteome</keyword>
<proteinExistence type="predicted"/>
<dbReference type="Pfam" id="PF00296">
    <property type="entry name" value="Bac_luciferase"/>
    <property type="match status" value="1"/>
</dbReference>
<sequence>MTHPRPFRFGVMAANAASGAEWTDTVKKAEDLGYSALLMPDHFGKQLAPISALSTAAAVTTSLRVGTLVFANDFRHPSVLAKETATLDLLSEGRLEVGVGAGWMTDDYATTGIAHDRAGVRIDRMIEAIEVLRGLWGEGAFSFDGEHYNITEMDGLPKPVQAGGPPIVIGGGGKRVLSTAARLADIVGVNPNVGEGKFGPEAVASMSADATEEKLGWVRDAAGDRFDDIEISLLKFVTMVTDQREAVAEKVGAGMGMDAASLIASPHTLVGSAEQLADELIEQRERWQGSYVTVQSDALESFAPVVAALAGT</sequence>
<evidence type="ECO:0000313" key="7">
    <source>
        <dbReference type="Proteomes" id="UP000011863"/>
    </source>
</evidence>
<dbReference type="PANTHER" id="PTHR42847">
    <property type="entry name" value="ALKANESULFONATE MONOOXYGENASE"/>
    <property type="match status" value="1"/>
</dbReference>
<dbReference type="GO" id="GO:0008726">
    <property type="term" value="F:alkanesulfonate monooxygenase activity"/>
    <property type="evidence" value="ECO:0007669"/>
    <property type="project" value="TreeGrafter"/>
</dbReference>
<evidence type="ECO:0000256" key="1">
    <source>
        <dbReference type="ARBA" id="ARBA00022630"/>
    </source>
</evidence>
<dbReference type="GO" id="GO:0046306">
    <property type="term" value="P:alkanesulfonate catabolic process"/>
    <property type="evidence" value="ECO:0007669"/>
    <property type="project" value="TreeGrafter"/>
</dbReference>
<dbReference type="AlphaFoldDB" id="A0A6C7EKE0"/>
<dbReference type="PANTHER" id="PTHR42847:SF4">
    <property type="entry name" value="ALKANESULFONATE MONOOXYGENASE-RELATED"/>
    <property type="match status" value="1"/>
</dbReference>
<keyword evidence="3" id="KW-0560">Oxidoreductase</keyword>
<evidence type="ECO:0000259" key="5">
    <source>
        <dbReference type="Pfam" id="PF00296"/>
    </source>
</evidence>
<organism evidence="6 7">
    <name type="scientific">Ilumatobacter coccineus (strain NBRC 103263 / KCTC 29153 / YM16-304)</name>
    <dbReference type="NCBI Taxonomy" id="1313172"/>
    <lineage>
        <taxon>Bacteria</taxon>
        <taxon>Bacillati</taxon>
        <taxon>Actinomycetota</taxon>
        <taxon>Acidimicrobiia</taxon>
        <taxon>Acidimicrobiales</taxon>
        <taxon>Ilumatobacteraceae</taxon>
        <taxon>Ilumatobacter</taxon>
    </lineage>
</organism>
<protein>
    <submittedName>
        <fullName evidence="6">Putative oxidoreductase</fullName>
    </submittedName>
</protein>
<dbReference type="InterPro" id="IPR019923">
    <property type="entry name" value="Lucif-like_OxRdtase_MSMEG_2516"/>
</dbReference>
<dbReference type="InterPro" id="IPR011251">
    <property type="entry name" value="Luciferase-like_dom"/>
</dbReference>
<dbReference type="EMBL" id="AP012057">
    <property type="protein sequence ID" value="BAN04416.1"/>
    <property type="molecule type" value="Genomic_DNA"/>
</dbReference>
<name>A0A6C7EKE0_ILUCY</name>
<feature type="domain" description="Luciferase-like" evidence="5">
    <location>
        <begin position="10"/>
        <end position="306"/>
    </location>
</feature>